<feature type="transmembrane region" description="Helical" evidence="1">
    <location>
        <begin position="27"/>
        <end position="46"/>
    </location>
</feature>
<organism evidence="2 3">
    <name type="scientific">Rubinisphaera italica</name>
    <dbReference type="NCBI Taxonomy" id="2527969"/>
    <lineage>
        <taxon>Bacteria</taxon>
        <taxon>Pseudomonadati</taxon>
        <taxon>Planctomycetota</taxon>
        <taxon>Planctomycetia</taxon>
        <taxon>Planctomycetales</taxon>
        <taxon>Planctomycetaceae</taxon>
        <taxon>Rubinisphaera</taxon>
    </lineage>
</organism>
<keyword evidence="1" id="KW-1133">Transmembrane helix</keyword>
<keyword evidence="1" id="KW-0812">Transmembrane</keyword>
<dbReference type="Proteomes" id="UP000316095">
    <property type="component" value="Unassembled WGS sequence"/>
</dbReference>
<comment type="caution">
    <text evidence="2">The sequence shown here is derived from an EMBL/GenBank/DDBJ whole genome shotgun (WGS) entry which is preliminary data.</text>
</comment>
<dbReference type="EMBL" id="SJPG01000001">
    <property type="protein sequence ID" value="TWT61018.1"/>
    <property type="molecule type" value="Genomic_DNA"/>
</dbReference>
<protein>
    <recommendedName>
        <fullName evidence="4">Lipoprotein</fullName>
    </recommendedName>
</protein>
<keyword evidence="3" id="KW-1185">Reference proteome</keyword>
<keyword evidence="1" id="KW-0472">Membrane</keyword>
<evidence type="ECO:0008006" key="4">
    <source>
        <dbReference type="Google" id="ProtNLM"/>
    </source>
</evidence>
<name>A0A5C5XDX5_9PLAN</name>
<evidence type="ECO:0000313" key="2">
    <source>
        <dbReference type="EMBL" id="TWT61018.1"/>
    </source>
</evidence>
<sequence>MKILRVQNFNVFVEPDISSVMTIRQKISLLLLLGSCSLVGCATPLYQMPSGYSSTYVKAAQVTPVEITPLRRNEQRSR</sequence>
<gene>
    <name evidence="2" type="ORF">Pan54_17510</name>
</gene>
<reference evidence="2 3" key="1">
    <citation type="submission" date="2019-02" db="EMBL/GenBank/DDBJ databases">
        <title>Deep-cultivation of Planctomycetes and their phenomic and genomic characterization uncovers novel biology.</title>
        <authorList>
            <person name="Wiegand S."/>
            <person name="Jogler M."/>
            <person name="Boedeker C."/>
            <person name="Pinto D."/>
            <person name="Vollmers J."/>
            <person name="Rivas-Marin E."/>
            <person name="Kohn T."/>
            <person name="Peeters S.H."/>
            <person name="Heuer A."/>
            <person name="Rast P."/>
            <person name="Oberbeckmann S."/>
            <person name="Bunk B."/>
            <person name="Jeske O."/>
            <person name="Meyerdierks A."/>
            <person name="Storesund J.E."/>
            <person name="Kallscheuer N."/>
            <person name="Luecker S."/>
            <person name="Lage O.M."/>
            <person name="Pohl T."/>
            <person name="Merkel B.J."/>
            <person name="Hornburger P."/>
            <person name="Mueller R.-W."/>
            <person name="Bruemmer F."/>
            <person name="Labrenz M."/>
            <person name="Spormann A.M."/>
            <person name="Op Den Camp H."/>
            <person name="Overmann J."/>
            <person name="Amann R."/>
            <person name="Jetten M.S.M."/>
            <person name="Mascher T."/>
            <person name="Medema M.H."/>
            <person name="Devos D.P."/>
            <person name="Kaster A.-K."/>
            <person name="Ovreas L."/>
            <person name="Rohde M."/>
            <person name="Galperin M.Y."/>
            <person name="Jogler C."/>
        </authorList>
    </citation>
    <scope>NUCLEOTIDE SEQUENCE [LARGE SCALE GENOMIC DNA]</scope>
    <source>
        <strain evidence="2 3">Pan54</strain>
    </source>
</reference>
<accession>A0A5C5XDX5</accession>
<proteinExistence type="predicted"/>
<dbReference type="AlphaFoldDB" id="A0A5C5XDX5"/>
<evidence type="ECO:0000313" key="3">
    <source>
        <dbReference type="Proteomes" id="UP000316095"/>
    </source>
</evidence>
<evidence type="ECO:0000256" key="1">
    <source>
        <dbReference type="SAM" id="Phobius"/>
    </source>
</evidence>